<evidence type="ECO:0000256" key="1">
    <source>
        <dbReference type="SAM" id="Phobius"/>
    </source>
</evidence>
<feature type="transmembrane region" description="Helical" evidence="1">
    <location>
        <begin position="70"/>
        <end position="98"/>
    </location>
</feature>
<dbReference type="Proteomes" id="UP000249248">
    <property type="component" value="Unassembled WGS sequence"/>
</dbReference>
<sequence>MGLFSRIGKGWRLGIASLKVIKKNKQLVLFPIISTLFLLFVIGSFMGLAYAKWGYDYPEMVQEGSLIDYVFAFITYLISYFVIVFFNVGLVHCTRMYLQGEKPTFKAGVQFSMTRIPAILGWATLSATVGLIIKAIQENSGTVGGIIASIIGIVWSIATFFVVPVLAYENVGPVEALKKSGKIMKEKWGESIGATFSFGILSFLGMLLFAIPIGFLLFLVHPVLGITVGILIVFFIQSIVSASEMVFITTIYQQLTGDSALDEEDWDANTIDDLFIQKKKKGIFS</sequence>
<organism evidence="2 3">
    <name type="scientific">Putridiphycobacter roseus</name>
    <dbReference type="NCBI Taxonomy" id="2219161"/>
    <lineage>
        <taxon>Bacteria</taxon>
        <taxon>Pseudomonadati</taxon>
        <taxon>Bacteroidota</taxon>
        <taxon>Flavobacteriia</taxon>
        <taxon>Flavobacteriales</taxon>
        <taxon>Crocinitomicaceae</taxon>
        <taxon>Putridiphycobacter</taxon>
    </lineage>
</organism>
<comment type="caution">
    <text evidence="2">The sequence shown here is derived from an EMBL/GenBank/DDBJ whole genome shotgun (WGS) entry which is preliminary data.</text>
</comment>
<feature type="transmembrane region" description="Helical" evidence="1">
    <location>
        <begin position="119"/>
        <end position="137"/>
    </location>
</feature>
<dbReference type="AlphaFoldDB" id="A0A2W1N0M6"/>
<proteinExistence type="predicted"/>
<dbReference type="Pfam" id="PF19656">
    <property type="entry name" value="DUF6159"/>
    <property type="match status" value="1"/>
</dbReference>
<name>A0A2W1N0M6_9FLAO</name>
<dbReference type="OrthoDB" id="5637493at2"/>
<feature type="transmembrane region" description="Helical" evidence="1">
    <location>
        <begin position="188"/>
        <end position="209"/>
    </location>
</feature>
<evidence type="ECO:0000313" key="2">
    <source>
        <dbReference type="EMBL" id="PZE18129.1"/>
    </source>
</evidence>
<dbReference type="InterPro" id="IPR046157">
    <property type="entry name" value="DUF6159"/>
</dbReference>
<keyword evidence="1" id="KW-0472">Membrane</keyword>
<keyword evidence="1" id="KW-0812">Transmembrane</keyword>
<dbReference type="RefSeq" id="WP_111062282.1">
    <property type="nucleotide sequence ID" value="NZ_JBHUCU010000002.1"/>
</dbReference>
<feature type="transmembrane region" description="Helical" evidence="1">
    <location>
        <begin position="215"/>
        <end position="236"/>
    </location>
</feature>
<dbReference type="EMBL" id="QKSB01000002">
    <property type="protein sequence ID" value="PZE18129.1"/>
    <property type="molecule type" value="Genomic_DNA"/>
</dbReference>
<feature type="transmembrane region" description="Helical" evidence="1">
    <location>
        <begin position="27"/>
        <end position="50"/>
    </location>
</feature>
<protein>
    <recommendedName>
        <fullName evidence="4">Glycerophosphoryl diester phosphodiesterase membrane domain-containing protein</fullName>
    </recommendedName>
</protein>
<feature type="transmembrane region" description="Helical" evidence="1">
    <location>
        <begin position="143"/>
        <end position="167"/>
    </location>
</feature>
<keyword evidence="3" id="KW-1185">Reference proteome</keyword>
<evidence type="ECO:0008006" key="4">
    <source>
        <dbReference type="Google" id="ProtNLM"/>
    </source>
</evidence>
<reference evidence="2 3" key="1">
    <citation type="submission" date="2018-06" db="EMBL/GenBank/DDBJ databases">
        <title>The draft genome sequence of Crocinitomix sp. SM1701.</title>
        <authorList>
            <person name="Zhang X."/>
        </authorList>
    </citation>
    <scope>NUCLEOTIDE SEQUENCE [LARGE SCALE GENOMIC DNA]</scope>
    <source>
        <strain evidence="2 3">SM1701</strain>
    </source>
</reference>
<keyword evidence="1" id="KW-1133">Transmembrane helix</keyword>
<accession>A0A2W1N0M6</accession>
<gene>
    <name evidence="2" type="ORF">DNU06_05800</name>
</gene>
<evidence type="ECO:0000313" key="3">
    <source>
        <dbReference type="Proteomes" id="UP000249248"/>
    </source>
</evidence>